<evidence type="ECO:0000256" key="1">
    <source>
        <dbReference type="SAM" id="MobiDB-lite"/>
    </source>
</evidence>
<dbReference type="Proteomes" id="UP000077248">
    <property type="component" value="Unassembled WGS sequence"/>
</dbReference>
<dbReference type="InterPro" id="IPR023214">
    <property type="entry name" value="HAD_sf"/>
</dbReference>
<reference evidence="2 4" key="1">
    <citation type="submission" date="2016-05" db="EMBL/GenBank/DDBJ databases">
        <title>Comparative analysis of secretome profiles of manganese(II)-oxidizing ascomycete fungi.</title>
        <authorList>
            <consortium name="DOE Joint Genome Institute"/>
            <person name="Zeiner C.A."/>
            <person name="Purvine S.O."/>
            <person name="Zink E.M."/>
            <person name="Wu S."/>
            <person name="Pasa-Tolic L."/>
            <person name="Chaput D.L."/>
            <person name="Haridas S."/>
            <person name="Grigoriev I.V."/>
            <person name="Santelli C.M."/>
            <person name="Hansel C.M."/>
        </authorList>
    </citation>
    <scope>NUCLEOTIDE SEQUENCE [LARGE SCALE GENOMIC DNA]</scope>
    <source>
        <strain evidence="2 4">SRC1lrK2f</strain>
    </source>
</reference>
<gene>
    <name evidence="3" type="ORF">AA0117_g1514</name>
    <name evidence="2" type="ORF">CC77DRAFT_1047368</name>
</gene>
<dbReference type="InterPro" id="IPR044924">
    <property type="entry name" value="HAD-SF_hydro_IA_REG-2-like_cap"/>
</dbReference>
<dbReference type="EMBL" id="KV441471">
    <property type="protein sequence ID" value="OAG24841.1"/>
    <property type="molecule type" value="Genomic_DNA"/>
</dbReference>
<dbReference type="AlphaFoldDB" id="A0A177E0A0"/>
<dbReference type="OMA" id="WWRQLIA"/>
<feature type="compositionally biased region" description="Basic and acidic residues" evidence="1">
    <location>
        <begin position="346"/>
        <end position="356"/>
    </location>
</feature>
<feature type="region of interest" description="Disordered" evidence="1">
    <location>
        <begin position="323"/>
        <end position="366"/>
    </location>
</feature>
<feature type="compositionally biased region" description="Low complexity" evidence="1">
    <location>
        <begin position="357"/>
        <end position="366"/>
    </location>
</feature>
<name>A0A177E0A0_ALTAL</name>
<proteinExistence type="predicted"/>
<evidence type="ECO:0008006" key="6">
    <source>
        <dbReference type="Google" id="ProtNLM"/>
    </source>
</evidence>
<dbReference type="InterPro" id="IPR051828">
    <property type="entry name" value="HAD-like_hydrolase_domain"/>
</dbReference>
<dbReference type="Gene3D" id="1.10.150.720">
    <property type="entry name" value="Haloacid dehalogenase-like hydrolase"/>
    <property type="match status" value="1"/>
</dbReference>
<dbReference type="PANTHER" id="PTHR46191:SF2">
    <property type="entry name" value="HALOACID DEHALOGENASE-LIKE HYDROLASE DOMAIN-CONTAINING PROTEIN 3"/>
    <property type="match status" value="1"/>
</dbReference>
<keyword evidence="4" id="KW-1185">Reference proteome</keyword>
<dbReference type="STRING" id="5599.A0A177E0A0"/>
<evidence type="ECO:0000313" key="4">
    <source>
        <dbReference type="Proteomes" id="UP000077248"/>
    </source>
</evidence>
<dbReference type="Pfam" id="PF00702">
    <property type="entry name" value="Hydrolase"/>
    <property type="match status" value="1"/>
</dbReference>
<evidence type="ECO:0000313" key="2">
    <source>
        <dbReference type="EMBL" id="OAG24841.1"/>
    </source>
</evidence>
<protein>
    <recommendedName>
        <fullName evidence="6">HAD-like protein</fullName>
    </recommendedName>
</protein>
<dbReference type="SUPFAM" id="SSF56784">
    <property type="entry name" value="HAD-like"/>
    <property type="match status" value="1"/>
</dbReference>
<dbReference type="Proteomes" id="UP000291422">
    <property type="component" value="Unassembled WGS sequence"/>
</dbReference>
<dbReference type="VEuPathDB" id="FungiDB:CC77DRAFT_1047368"/>
<dbReference type="GO" id="GO:0005634">
    <property type="term" value="C:nucleus"/>
    <property type="evidence" value="ECO:0007669"/>
    <property type="project" value="TreeGrafter"/>
</dbReference>
<sequence>MSGKKNLLLCLDAFGTLFHPYKTIPEAYAQAAARHGINVGDTKTPSVVGSTFSSAFKKASQENPNYGKATGMGARTWWSNVIEDTFKPFLSAGQPFPPALTEELLRTFSSNSGYNLYPDVLTFFRVLRAHSKRNKPSAIWPWNKTIVGIITNSDDRVPGILNSLKVKTSSRRYVPGAQKNKEEQHRNKWVDDVHFTVLSYDVGFEKPDRRIFIAAERMLALTLDSTGFSSDTPASSFEKLYVGDDLMKDVFGAEDAGWSSVLVKRDQFPSTLSKEEFEQEGETGGKRTVSTVGSLMDLCAWRPGKDETSLVRYALSHHQLQSVVGKRGKKSEMKGNRIGKTRTKAARREKGRDNTDTHSTTNNSYT</sequence>
<dbReference type="GeneID" id="29113087"/>
<dbReference type="Gene3D" id="3.40.50.1000">
    <property type="entry name" value="HAD superfamily/HAD-like"/>
    <property type="match status" value="1"/>
</dbReference>
<organism evidence="2 4">
    <name type="scientific">Alternaria alternata</name>
    <name type="common">Alternaria rot fungus</name>
    <name type="synonym">Torula alternata</name>
    <dbReference type="NCBI Taxonomy" id="5599"/>
    <lineage>
        <taxon>Eukaryota</taxon>
        <taxon>Fungi</taxon>
        <taxon>Dikarya</taxon>
        <taxon>Ascomycota</taxon>
        <taxon>Pezizomycotina</taxon>
        <taxon>Dothideomycetes</taxon>
        <taxon>Pleosporomycetidae</taxon>
        <taxon>Pleosporales</taxon>
        <taxon>Pleosporineae</taxon>
        <taxon>Pleosporaceae</taxon>
        <taxon>Alternaria</taxon>
        <taxon>Alternaria sect. Alternaria</taxon>
        <taxon>Alternaria alternata complex</taxon>
    </lineage>
</organism>
<dbReference type="InterPro" id="IPR036412">
    <property type="entry name" value="HAD-like_sf"/>
</dbReference>
<dbReference type="EMBL" id="PDXD01000001">
    <property type="protein sequence ID" value="RYN83368.1"/>
    <property type="molecule type" value="Genomic_DNA"/>
</dbReference>
<dbReference type="RefSeq" id="XP_018390262.1">
    <property type="nucleotide sequence ID" value="XM_018527493.1"/>
</dbReference>
<evidence type="ECO:0000313" key="5">
    <source>
        <dbReference type="Proteomes" id="UP000291422"/>
    </source>
</evidence>
<dbReference type="KEGG" id="aalt:CC77DRAFT_1047368"/>
<reference evidence="3" key="3">
    <citation type="journal article" date="2019" name="J. ISSAAS">
        <title>Genomics, evolutionary history and diagnostics of the Alternaria alternata species group including apple and Asian pear pathotypes.</title>
        <authorList>
            <person name="Armitage A.D."/>
            <person name="Cockerton H.M."/>
            <person name="Sreenivasaprasad S."/>
            <person name="Woodhall J."/>
            <person name="Lane C."/>
            <person name="Harrison R.J."/>
            <person name="Clarkson J.P."/>
        </authorList>
    </citation>
    <scope>NUCLEOTIDE SEQUENCE</scope>
    <source>
        <strain evidence="3">FERA 1177</strain>
    </source>
</reference>
<dbReference type="PANTHER" id="PTHR46191">
    <property type="match status" value="1"/>
</dbReference>
<accession>A0A177E0A0</accession>
<evidence type="ECO:0000313" key="3">
    <source>
        <dbReference type="EMBL" id="RYN83368.1"/>
    </source>
</evidence>
<reference evidence="5" key="2">
    <citation type="journal article" date="2019" name="bioRxiv">
        <title>Genomics, evolutionary history and diagnostics of the Alternaria alternata species group including apple and Asian pear pathotypes.</title>
        <authorList>
            <person name="Armitage A.D."/>
            <person name="Cockerton H.M."/>
            <person name="Sreenivasaprasad S."/>
            <person name="Woodhall J.W."/>
            <person name="Lane C.R."/>
            <person name="Harrison R.J."/>
            <person name="Clarkson J.P."/>
        </authorList>
    </citation>
    <scope>NUCLEOTIDE SEQUENCE [LARGE SCALE GENOMIC DNA]</scope>
    <source>
        <strain evidence="5">FERA 1177</strain>
    </source>
</reference>